<dbReference type="AlphaFoldDB" id="A0A3R9QQP0"/>
<keyword evidence="1" id="KW-0812">Transmembrane</keyword>
<protein>
    <submittedName>
        <fullName evidence="2">DUF4184 family protein</fullName>
    </submittedName>
</protein>
<evidence type="ECO:0000256" key="1">
    <source>
        <dbReference type="SAM" id="Phobius"/>
    </source>
</evidence>
<evidence type="ECO:0000313" key="3">
    <source>
        <dbReference type="Proteomes" id="UP000278149"/>
    </source>
</evidence>
<comment type="caution">
    <text evidence="2">The sequence shown here is derived from an EMBL/GenBank/DDBJ whole genome shotgun (WGS) entry which is preliminary data.</text>
</comment>
<feature type="transmembrane region" description="Helical" evidence="1">
    <location>
        <begin position="139"/>
        <end position="159"/>
    </location>
</feature>
<feature type="transmembrane region" description="Helical" evidence="1">
    <location>
        <begin position="98"/>
        <end position="119"/>
    </location>
</feature>
<gene>
    <name evidence="2" type="ORF">D9Q81_09175</name>
</gene>
<feature type="transmembrane region" description="Helical" evidence="1">
    <location>
        <begin position="55"/>
        <end position="77"/>
    </location>
</feature>
<dbReference type="InterPro" id="IPR007404">
    <property type="entry name" value="YdjM-like"/>
</dbReference>
<organism evidence="2 3">
    <name type="scientific">Candidatus Korarchaeum cryptofilum</name>
    <dbReference type="NCBI Taxonomy" id="498846"/>
    <lineage>
        <taxon>Archaea</taxon>
        <taxon>Thermoproteota</taxon>
        <taxon>Candidatus Korarchaeia</taxon>
        <taxon>Candidatus Korarchaeales</taxon>
        <taxon>Candidatus Korarchaeaceae</taxon>
        <taxon>Candidatus Korarchaeum</taxon>
    </lineage>
</organism>
<sequence>MNYHALHTPPPRAFHRDGLPLRRWLHLPTLLVASVAPDIEPFLVILLGLNYPLHGYLHTFLAAIPYGVLIGYAMSLLERPLSPLYRSLLLEDRVSESSFLLAGVIGTLSHVLLDSPLYGDIRPFYPIEENPLYNPSLPIHEFCVLTLLIGALMYLIILMRASIHRASNSRDA</sequence>
<reference evidence="2 3" key="1">
    <citation type="submission" date="2018-10" db="EMBL/GenBank/DDBJ databases">
        <title>Co-occurring genomic capacity for anaerobic methane metabolism and dissimilatory sulfite reduction discovered in the Korarchaeota.</title>
        <authorList>
            <person name="Mckay L.J."/>
            <person name="Dlakic M."/>
            <person name="Fields M.W."/>
            <person name="Delmont T.O."/>
            <person name="Eren A.M."/>
            <person name="Jay Z.J."/>
            <person name="Klingelsmith K.B."/>
            <person name="Rusch D.B."/>
            <person name="Inskeep W.P."/>
        </authorList>
    </citation>
    <scope>NUCLEOTIDE SEQUENCE [LARGE SCALE GENOMIC DNA]</scope>
    <source>
        <strain evidence="2 3">WS</strain>
    </source>
</reference>
<dbReference type="Pfam" id="PF04307">
    <property type="entry name" value="YdjM"/>
    <property type="match status" value="1"/>
</dbReference>
<dbReference type="EMBL" id="RCOR01000050">
    <property type="protein sequence ID" value="RSN67042.1"/>
    <property type="molecule type" value="Genomic_DNA"/>
</dbReference>
<proteinExistence type="predicted"/>
<name>A0A3R9QQP0_9CREN</name>
<keyword evidence="1" id="KW-0472">Membrane</keyword>
<dbReference type="Proteomes" id="UP000278149">
    <property type="component" value="Unassembled WGS sequence"/>
</dbReference>
<accession>A0A3R9QQP0</accession>
<evidence type="ECO:0000313" key="2">
    <source>
        <dbReference type="EMBL" id="RSN67042.1"/>
    </source>
</evidence>
<keyword evidence="1" id="KW-1133">Transmembrane helix</keyword>